<evidence type="ECO:0000259" key="6">
    <source>
        <dbReference type="PROSITE" id="PS50931"/>
    </source>
</evidence>
<dbReference type="GO" id="GO:0003677">
    <property type="term" value="F:DNA binding"/>
    <property type="evidence" value="ECO:0007669"/>
    <property type="project" value="UniProtKB-KW"/>
</dbReference>
<evidence type="ECO:0000256" key="2">
    <source>
        <dbReference type="ARBA" id="ARBA00023015"/>
    </source>
</evidence>
<dbReference type="Pfam" id="PF00126">
    <property type="entry name" value="HTH_1"/>
    <property type="match status" value="1"/>
</dbReference>
<keyword evidence="3" id="KW-0238">DNA-binding</keyword>
<proteinExistence type="inferred from homology"/>
<keyword evidence="5" id="KW-0804">Transcription</keyword>
<dbReference type="PANTHER" id="PTHR30346">
    <property type="entry name" value="TRANSCRIPTIONAL DUAL REGULATOR HCAR-RELATED"/>
    <property type="match status" value="1"/>
</dbReference>
<sequence length="300" mass="33228">MERHEIEVFLTLAEQLHFRRTGEHLGLAHGRVSQIVAKLERRIGAPLFERTSRSVALTPIGEQLRDQLGPAYRAVQDAIADAIAAGKGIRGALRVGFSSPWCNEIVLAAAEIFRARYPECVVRIQEIQLHDPFGPLRAGELDLQLSEFPVIEPDLRTGAVIFTEQRALLVPSGHRLAQQDSVSMEDMADAPLLVVDGDIPQHWMDAIFPARTPAGLPITHVAAAVYWQEILTMVAAGRGVSTVSLRARHFFQRPGLAYVPVRDGPPIRYGLTWRRNCETARIRAFADIVVGLAPEFAEQK</sequence>
<dbReference type="Pfam" id="PF03466">
    <property type="entry name" value="LysR_substrate"/>
    <property type="match status" value="1"/>
</dbReference>
<dbReference type="AlphaFoldDB" id="A0A231GTD3"/>
<dbReference type="InterPro" id="IPR000847">
    <property type="entry name" value="LysR_HTH_N"/>
</dbReference>
<evidence type="ECO:0000256" key="5">
    <source>
        <dbReference type="ARBA" id="ARBA00023163"/>
    </source>
</evidence>
<dbReference type="Proteomes" id="UP000215506">
    <property type="component" value="Unassembled WGS sequence"/>
</dbReference>
<evidence type="ECO:0000256" key="4">
    <source>
        <dbReference type="ARBA" id="ARBA00023159"/>
    </source>
</evidence>
<comment type="caution">
    <text evidence="7">The sequence shown here is derived from an EMBL/GenBank/DDBJ whole genome shotgun (WGS) entry which is preliminary data.</text>
</comment>
<dbReference type="GO" id="GO:0003700">
    <property type="term" value="F:DNA-binding transcription factor activity"/>
    <property type="evidence" value="ECO:0007669"/>
    <property type="project" value="InterPro"/>
</dbReference>
<dbReference type="Gene3D" id="3.40.190.10">
    <property type="entry name" value="Periplasmic binding protein-like II"/>
    <property type="match status" value="2"/>
</dbReference>
<dbReference type="PANTHER" id="PTHR30346:SF0">
    <property type="entry name" value="HCA OPERON TRANSCRIPTIONAL ACTIVATOR HCAR"/>
    <property type="match status" value="1"/>
</dbReference>
<evidence type="ECO:0000256" key="3">
    <source>
        <dbReference type="ARBA" id="ARBA00023125"/>
    </source>
</evidence>
<name>A0A231GTD3_9NOCA</name>
<protein>
    <submittedName>
        <fullName evidence="7">HTH-type transcriptional regulator GltC</fullName>
    </submittedName>
</protein>
<dbReference type="PROSITE" id="PS50931">
    <property type="entry name" value="HTH_LYSR"/>
    <property type="match status" value="1"/>
</dbReference>
<reference evidence="7 8" key="1">
    <citation type="submission" date="2017-07" db="EMBL/GenBank/DDBJ databases">
        <title>First draft Genome Sequence of Nocardia cerradoensis isolated from human infection.</title>
        <authorList>
            <person name="Carrasco G."/>
        </authorList>
    </citation>
    <scope>NUCLEOTIDE SEQUENCE [LARGE SCALE GENOMIC DNA]</scope>
    <source>
        <strain evidence="7 8">CNM20130759</strain>
    </source>
</reference>
<dbReference type="Gene3D" id="1.10.10.10">
    <property type="entry name" value="Winged helix-like DNA-binding domain superfamily/Winged helix DNA-binding domain"/>
    <property type="match status" value="1"/>
</dbReference>
<gene>
    <name evidence="7" type="primary">gltC_9</name>
    <name evidence="7" type="ORF">B7C42_08191</name>
</gene>
<evidence type="ECO:0000313" key="8">
    <source>
        <dbReference type="Proteomes" id="UP000215506"/>
    </source>
</evidence>
<dbReference type="SUPFAM" id="SSF46785">
    <property type="entry name" value="Winged helix' DNA-binding domain"/>
    <property type="match status" value="1"/>
</dbReference>
<feature type="domain" description="HTH lysR-type" evidence="6">
    <location>
        <begin position="1"/>
        <end position="58"/>
    </location>
</feature>
<keyword evidence="4" id="KW-0010">Activator</keyword>
<keyword evidence="2" id="KW-0805">Transcription regulation</keyword>
<dbReference type="InterPro" id="IPR005119">
    <property type="entry name" value="LysR_subst-bd"/>
</dbReference>
<dbReference type="GO" id="GO:0032993">
    <property type="term" value="C:protein-DNA complex"/>
    <property type="evidence" value="ECO:0007669"/>
    <property type="project" value="TreeGrafter"/>
</dbReference>
<keyword evidence="8" id="KW-1185">Reference proteome</keyword>
<dbReference type="InterPro" id="IPR036388">
    <property type="entry name" value="WH-like_DNA-bd_sf"/>
</dbReference>
<dbReference type="RefSeq" id="WP_094028452.1">
    <property type="nucleotide sequence ID" value="NZ_NGAF01000075.1"/>
</dbReference>
<accession>A0A231GTD3</accession>
<organism evidence="7 8">
    <name type="scientific">Nocardia cerradoensis</name>
    <dbReference type="NCBI Taxonomy" id="85688"/>
    <lineage>
        <taxon>Bacteria</taxon>
        <taxon>Bacillati</taxon>
        <taxon>Actinomycetota</taxon>
        <taxon>Actinomycetes</taxon>
        <taxon>Mycobacteriales</taxon>
        <taxon>Nocardiaceae</taxon>
        <taxon>Nocardia</taxon>
    </lineage>
</organism>
<dbReference type="CDD" id="cd08414">
    <property type="entry name" value="PBP2_LTTR_aromatics_like"/>
    <property type="match status" value="1"/>
</dbReference>
<dbReference type="SUPFAM" id="SSF53850">
    <property type="entry name" value="Periplasmic binding protein-like II"/>
    <property type="match status" value="1"/>
</dbReference>
<evidence type="ECO:0000256" key="1">
    <source>
        <dbReference type="ARBA" id="ARBA00009437"/>
    </source>
</evidence>
<comment type="similarity">
    <text evidence="1">Belongs to the LysR transcriptional regulatory family.</text>
</comment>
<evidence type="ECO:0000313" key="7">
    <source>
        <dbReference type="EMBL" id="OXR39741.1"/>
    </source>
</evidence>
<dbReference type="EMBL" id="NGAF01000075">
    <property type="protein sequence ID" value="OXR39741.1"/>
    <property type="molecule type" value="Genomic_DNA"/>
</dbReference>
<dbReference type="InterPro" id="IPR036390">
    <property type="entry name" value="WH_DNA-bd_sf"/>
</dbReference>